<dbReference type="InterPro" id="IPR045743">
    <property type="entry name" value="DUF6089"/>
</dbReference>
<organism evidence="2 3">
    <name type="scientific">Pseudobacter ginsenosidimutans</name>
    <dbReference type="NCBI Taxonomy" id="661488"/>
    <lineage>
        <taxon>Bacteria</taxon>
        <taxon>Pseudomonadati</taxon>
        <taxon>Bacteroidota</taxon>
        <taxon>Chitinophagia</taxon>
        <taxon>Chitinophagales</taxon>
        <taxon>Chitinophagaceae</taxon>
        <taxon>Pseudobacter</taxon>
    </lineage>
</organism>
<comment type="caution">
    <text evidence="2">The sequence shown here is derived from an EMBL/GenBank/DDBJ whole genome shotgun (WGS) entry which is preliminary data.</text>
</comment>
<feature type="domain" description="DUF6089" evidence="1">
    <location>
        <begin position="10"/>
        <end position="199"/>
    </location>
</feature>
<dbReference type="AlphaFoldDB" id="A0A4Q7N5P3"/>
<sequence>MRKLLLWCLLLPLSGYSQQRLHLTLLGGFSNYQGDLQTKYFTLNQANLAVGAGLQYDITPHIAARIGFHYGSLEADDKQNTGQLRARNLNFHTKLMEGSLLLQYTLFDLSDRRISPYVFAGAAIYHFDPYTYDTLGNKIFLKPLSTEGQGLPQYPNRKEYMLTQFAIPFGGGVKFRVSENATLGFEVGIRKLFTDYLDDLSTRYVDPLILASQRGLKAVEMSYRGGEVKGGNPNYPALNTIRGGEKAKDWYYITGITLSIGLGGKGGGDSYSGWNGRRSQIGCPRVRQ</sequence>
<evidence type="ECO:0000313" key="3">
    <source>
        <dbReference type="Proteomes" id="UP000293874"/>
    </source>
</evidence>
<keyword evidence="3" id="KW-1185">Reference proteome</keyword>
<evidence type="ECO:0000259" key="1">
    <source>
        <dbReference type="Pfam" id="PF19573"/>
    </source>
</evidence>
<dbReference type="Pfam" id="PF19573">
    <property type="entry name" value="DUF6089"/>
    <property type="match status" value="1"/>
</dbReference>
<accession>A0A4Q7N5P3</accession>
<dbReference type="SUPFAM" id="SSF56925">
    <property type="entry name" value="OMPA-like"/>
    <property type="match status" value="1"/>
</dbReference>
<proteinExistence type="predicted"/>
<name>A0A4Q7N5P3_9BACT</name>
<dbReference type="InterPro" id="IPR011250">
    <property type="entry name" value="OMP/PagP_B-barrel"/>
</dbReference>
<dbReference type="RefSeq" id="WP_130540679.1">
    <property type="nucleotide sequence ID" value="NZ_CP042431.1"/>
</dbReference>
<evidence type="ECO:0000313" key="2">
    <source>
        <dbReference type="EMBL" id="RZS76375.1"/>
    </source>
</evidence>
<reference evidence="2 3" key="1">
    <citation type="submission" date="2019-02" db="EMBL/GenBank/DDBJ databases">
        <title>Genomic Encyclopedia of Type Strains, Phase IV (KMG-IV): sequencing the most valuable type-strain genomes for metagenomic binning, comparative biology and taxonomic classification.</title>
        <authorList>
            <person name="Goeker M."/>
        </authorList>
    </citation>
    <scope>NUCLEOTIDE SEQUENCE [LARGE SCALE GENOMIC DNA]</scope>
    <source>
        <strain evidence="2 3">DSM 18116</strain>
    </source>
</reference>
<dbReference type="Proteomes" id="UP000293874">
    <property type="component" value="Unassembled WGS sequence"/>
</dbReference>
<protein>
    <submittedName>
        <fullName evidence="2">Outer membrane protein with beta-barrel domain</fullName>
    </submittedName>
</protein>
<dbReference type="Gene3D" id="2.40.160.20">
    <property type="match status" value="1"/>
</dbReference>
<dbReference type="EMBL" id="SGXA01000001">
    <property type="protein sequence ID" value="RZS76375.1"/>
    <property type="molecule type" value="Genomic_DNA"/>
</dbReference>
<gene>
    <name evidence="2" type="ORF">EV199_2258</name>
</gene>
<dbReference type="OrthoDB" id="654178at2"/>